<dbReference type="AlphaFoldDB" id="A0A418PNL1"/>
<organism evidence="5 6">
    <name type="scientific">Algoriphagus lacus</name>
    <dbReference type="NCBI Taxonomy" id="2056311"/>
    <lineage>
        <taxon>Bacteria</taxon>
        <taxon>Pseudomonadati</taxon>
        <taxon>Bacteroidota</taxon>
        <taxon>Cytophagia</taxon>
        <taxon>Cytophagales</taxon>
        <taxon>Cyclobacteriaceae</taxon>
        <taxon>Algoriphagus</taxon>
    </lineage>
</organism>
<dbReference type="PANTHER" id="PTHR43280">
    <property type="entry name" value="ARAC-FAMILY TRANSCRIPTIONAL REGULATOR"/>
    <property type="match status" value="1"/>
</dbReference>
<keyword evidence="6" id="KW-1185">Reference proteome</keyword>
<dbReference type="InterPro" id="IPR054015">
    <property type="entry name" value="ExsA-like_N"/>
</dbReference>
<evidence type="ECO:0000313" key="6">
    <source>
        <dbReference type="Proteomes" id="UP000283522"/>
    </source>
</evidence>
<dbReference type="SMART" id="SM00342">
    <property type="entry name" value="HTH_ARAC"/>
    <property type="match status" value="1"/>
</dbReference>
<feature type="domain" description="HTH araC/xylS-type" evidence="4">
    <location>
        <begin position="182"/>
        <end position="280"/>
    </location>
</feature>
<dbReference type="GO" id="GO:0003700">
    <property type="term" value="F:DNA-binding transcription factor activity"/>
    <property type="evidence" value="ECO:0007669"/>
    <property type="project" value="InterPro"/>
</dbReference>
<proteinExistence type="predicted"/>
<dbReference type="InterPro" id="IPR018060">
    <property type="entry name" value="HTH_AraC"/>
</dbReference>
<dbReference type="EMBL" id="QXML01000009">
    <property type="protein sequence ID" value="RIW13418.1"/>
    <property type="molecule type" value="Genomic_DNA"/>
</dbReference>
<evidence type="ECO:0000313" key="5">
    <source>
        <dbReference type="EMBL" id="RIW13418.1"/>
    </source>
</evidence>
<keyword evidence="2" id="KW-0238">DNA-binding</keyword>
<evidence type="ECO:0000259" key="4">
    <source>
        <dbReference type="PROSITE" id="PS01124"/>
    </source>
</evidence>
<comment type="caution">
    <text evidence="5">The sequence shown here is derived from an EMBL/GenBank/DDBJ whole genome shotgun (WGS) entry which is preliminary data.</text>
</comment>
<dbReference type="PANTHER" id="PTHR43280:SF2">
    <property type="entry name" value="HTH-TYPE TRANSCRIPTIONAL REGULATOR EXSA"/>
    <property type="match status" value="1"/>
</dbReference>
<dbReference type="SUPFAM" id="SSF46689">
    <property type="entry name" value="Homeodomain-like"/>
    <property type="match status" value="1"/>
</dbReference>
<protein>
    <submittedName>
        <fullName evidence="5">AraC family transcriptional regulator</fullName>
    </submittedName>
</protein>
<accession>A0A418PNL1</accession>
<dbReference type="Pfam" id="PF22200">
    <property type="entry name" value="ExsA_N"/>
    <property type="match status" value="1"/>
</dbReference>
<reference evidence="5 6" key="1">
    <citation type="submission" date="2018-09" db="EMBL/GenBank/DDBJ databases">
        <authorList>
            <person name="Wang X."/>
            <person name="Du Z."/>
        </authorList>
    </citation>
    <scope>NUCLEOTIDE SEQUENCE [LARGE SCALE GENOMIC DNA]</scope>
    <source>
        <strain evidence="5 6">N3</strain>
    </source>
</reference>
<keyword evidence="1" id="KW-0805">Transcription regulation</keyword>
<dbReference type="Gene3D" id="1.10.10.60">
    <property type="entry name" value="Homeodomain-like"/>
    <property type="match status" value="1"/>
</dbReference>
<gene>
    <name evidence="5" type="ORF">D0X99_16745</name>
</gene>
<evidence type="ECO:0000256" key="1">
    <source>
        <dbReference type="ARBA" id="ARBA00023015"/>
    </source>
</evidence>
<sequence length="281" mass="32387">MISVKNEPITMDSINYTSKSNIFFSCTEKAYRSVESNVPEHVAIHVFSGSLGVADSKGTYLIKQGETALFYRNMLARFVKYPSEKTPFKSVAIAFSQSFLAKFYSAQELSENYVPKMEVQRIKKHPLISSLFDSILPYEDLEGDSIPKPISDLKLQEAISILRTVDIRTDNLLANFAEQGKLDLVDYMQKNFTFNIPLERFAYLTGRSLATFKRDFEKAFQSTPQKWLLEKRLQEAHFLISRKKQKPSEVYLEVGFENLSHFSRTFKNHFGYNPSTIELSY</sequence>
<evidence type="ECO:0000256" key="2">
    <source>
        <dbReference type="ARBA" id="ARBA00023125"/>
    </source>
</evidence>
<dbReference type="Pfam" id="PF12833">
    <property type="entry name" value="HTH_18"/>
    <property type="match status" value="1"/>
</dbReference>
<dbReference type="InterPro" id="IPR009057">
    <property type="entry name" value="Homeodomain-like_sf"/>
</dbReference>
<evidence type="ECO:0000256" key="3">
    <source>
        <dbReference type="ARBA" id="ARBA00023163"/>
    </source>
</evidence>
<name>A0A418PNL1_9BACT</name>
<dbReference type="PROSITE" id="PS01124">
    <property type="entry name" value="HTH_ARAC_FAMILY_2"/>
    <property type="match status" value="1"/>
</dbReference>
<dbReference type="Proteomes" id="UP000283522">
    <property type="component" value="Unassembled WGS sequence"/>
</dbReference>
<dbReference type="GO" id="GO:0043565">
    <property type="term" value="F:sequence-specific DNA binding"/>
    <property type="evidence" value="ECO:0007669"/>
    <property type="project" value="InterPro"/>
</dbReference>
<keyword evidence="3" id="KW-0804">Transcription</keyword>